<gene>
    <name evidence="2" type="ORF">HR081_11915</name>
</gene>
<dbReference type="InterPro" id="IPR000551">
    <property type="entry name" value="MerR-type_HTH_dom"/>
</dbReference>
<protein>
    <submittedName>
        <fullName evidence="2">MerR family transcriptional regulator</fullName>
    </submittedName>
</protein>
<dbReference type="RefSeq" id="WP_037559186.1">
    <property type="nucleotide sequence ID" value="NZ_CP092966.1"/>
</dbReference>
<evidence type="ECO:0000313" key="3">
    <source>
        <dbReference type="Proteomes" id="UP000524893"/>
    </source>
</evidence>
<dbReference type="GeneID" id="72415190"/>
<organism evidence="2 3">
    <name type="scientific">Staphylococcus coagulans</name>
    <dbReference type="NCBI Taxonomy" id="74706"/>
    <lineage>
        <taxon>Bacteria</taxon>
        <taxon>Bacillati</taxon>
        <taxon>Bacillota</taxon>
        <taxon>Bacilli</taxon>
        <taxon>Bacillales</taxon>
        <taxon>Staphylococcaceae</taxon>
        <taxon>Staphylococcus</taxon>
    </lineage>
</organism>
<accession>A0A9X1E6Y2</accession>
<evidence type="ECO:0000313" key="2">
    <source>
        <dbReference type="EMBL" id="MBA8777574.1"/>
    </source>
</evidence>
<dbReference type="SMART" id="SM00422">
    <property type="entry name" value="HTH_MERR"/>
    <property type="match status" value="1"/>
</dbReference>
<dbReference type="PANTHER" id="PTHR30204">
    <property type="entry name" value="REDOX-CYCLING DRUG-SENSING TRANSCRIPTIONAL ACTIVATOR SOXR"/>
    <property type="match status" value="1"/>
</dbReference>
<dbReference type="InterPro" id="IPR009061">
    <property type="entry name" value="DNA-bd_dom_put_sf"/>
</dbReference>
<dbReference type="EMBL" id="JABTCN010000062">
    <property type="protein sequence ID" value="MBA8777574.1"/>
    <property type="molecule type" value="Genomic_DNA"/>
</dbReference>
<dbReference type="Pfam" id="PF13411">
    <property type="entry name" value="MerR_1"/>
    <property type="match status" value="1"/>
</dbReference>
<comment type="caution">
    <text evidence="2">The sequence shown here is derived from an EMBL/GenBank/DDBJ whole genome shotgun (WGS) entry which is preliminary data.</text>
</comment>
<keyword evidence="1" id="KW-0238">DNA-binding</keyword>
<dbReference type="PANTHER" id="PTHR30204:SF58">
    <property type="entry name" value="HTH-TYPE TRANSCRIPTIONAL REGULATOR YFMP"/>
    <property type="match status" value="1"/>
</dbReference>
<reference evidence="2 3" key="1">
    <citation type="journal article" date="2020" name="Access Microbiol">
        <title>Isolation and genome sequencing of Staphylococcus schleiferi subspecies coagulans from Antarctic seals.</title>
        <authorList>
            <person name="Foster G."/>
            <person name="Robb A."/>
            <person name="Paterson G.K."/>
        </authorList>
    </citation>
    <scope>NUCLEOTIDE SEQUENCE [LARGE SCALE GENOMIC DNA]</scope>
    <source>
        <strain evidence="2 3">M615/02/4</strain>
    </source>
</reference>
<dbReference type="Proteomes" id="UP000524893">
    <property type="component" value="Unassembled WGS sequence"/>
</dbReference>
<dbReference type="GO" id="GO:0003677">
    <property type="term" value="F:DNA binding"/>
    <property type="evidence" value="ECO:0007669"/>
    <property type="project" value="UniProtKB-KW"/>
</dbReference>
<dbReference type="PROSITE" id="PS50937">
    <property type="entry name" value="HTH_MERR_2"/>
    <property type="match status" value="1"/>
</dbReference>
<name>A0A9X1E6Y2_9STAP</name>
<dbReference type="GO" id="GO:0003700">
    <property type="term" value="F:DNA-binding transcription factor activity"/>
    <property type="evidence" value="ECO:0007669"/>
    <property type="project" value="InterPro"/>
</dbReference>
<dbReference type="InterPro" id="IPR047057">
    <property type="entry name" value="MerR_fam"/>
</dbReference>
<sequence length="112" mass="13486">MEKYYIDYVAEICNISKSRLRFYEKKEILKFIERDSNNKRLYSKDDIEMIKFIKCLSTLNMTLKEIKKNTNMLYEKKTDVKTILTLHLEVLNTKKASLTKQINILEKELKQI</sequence>
<evidence type="ECO:0000256" key="1">
    <source>
        <dbReference type="ARBA" id="ARBA00023125"/>
    </source>
</evidence>
<dbReference type="AlphaFoldDB" id="A0A9X1E6Y2"/>
<proteinExistence type="predicted"/>
<dbReference type="SUPFAM" id="SSF46955">
    <property type="entry name" value="Putative DNA-binding domain"/>
    <property type="match status" value="1"/>
</dbReference>
<dbReference type="Gene3D" id="1.10.1660.10">
    <property type="match status" value="1"/>
</dbReference>